<protein>
    <submittedName>
        <fullName evidence="1">Extracellular solute-binding protein, family 1</fullName>
    </submittedName>
</protein>
<proteinExistence type="predicted"/>
<dbReference type="EMBL" id="KC246877">
    <property type="protein sequence ID" value="AHF26348.1"/>
    <property type="molecule type" value="Genomic_DNA"/>
</dbReference>
<name>W0FN92_9BACT</name>
<dbReference type="AlphaFoldDB" id="W0FN92"/>
<sequence>MPNYVALVHSNPVYFNNAVSVDANGNEHYYGLTNLQDDYDAVFQGYMYRRDWIVKYGTNPTTGAAFTGGYTDPADADSWVDDVVFPSGGTDPKYISDWEWMFEIFTRAQADLGIKDKYCMSLYYPGFTWSGGLLSCFGGGVNVWYQDADNKVHFGGNEEPFKTYLQCMHAWYEKGWLDHDFNQRTSDSFFQIDSTSVRQGMIGMWNGQQSELGGRLDMHDGGYTEGIFVAGAAYPINDMYGPESCRNVPPNCVMGGELTGGGVIITPTAKDKDLAALCSYLDYFYSEEGALIRTLGLSAEQVADFSENTFYASNGLSDGAYFINSEGKYEKSNVLVTDSGQLNTAVGFNKAPGLLLVKNVDLGYADTYQASLDRWLLYPNTGFFQGTRTTNEMTQADSKTCDDIRAKVLEYMTKNCANFITGQSNFDKDWDKWCTVLKKYKIDSITEIYQYYVDNYPFR</sequence>
<evidence type="ECO:0000313" key="1">
    <source>
        <dbReference type="EMBL" id="AHF26348.1"/>
    </source>
</evidence>
<organism evidence="1">
    <name type="scientific">uncultured bacterium Contig1771_n_1784_cl</name>
    <dbReference type="NCBI Taxonomy" id="1393511"/>
    <lineage>
        <taxon>Bacteria</taxon>
        <taxon>environmental samples</taxon>
    </lineage>
</organism>
<dbReference type="SUPFAM" id="SSF53850">
    <property type="entry name" value="Periplasmic binding protein-like II"/>
    <property type="match status" value="1"/>
</dbReference>
<reference evidence="1" key="1">
    <citation type="journal article" date="2013" name="PLoS ONE">
        <title>Metagenomic insights into the carbohydrate-active enzymes carried by the microorganisms adhering to solid digesta in the rumen of cows.</title>
        <authorList>
            <person name="Wang L."/>
            <person name="Hatem A."/>
            <person name="Catalyurek U.V."/>
            <person name="Morrison M."/>
            <person name="Yu Z."/>
        </authorList>
    </citation>
    <scope>NUCLEOTIDE SEQUENCE</scope>
</reference>
<accession>W0FN92</accession>
<dbReference type="Gene3D" id="3.40.190.10">
    <property type="entry name" value="Periplasmic binding protein-like II"/>
    <property type="match status" value="2"/>
</dbReference>